<dbReference type="InterPro" id="IPR046818">
    <property type="entry name" value="MmeI_C"/>
</dbReference>
<evidence type="ECO:0000259" key="7">
    <source>
        <dbReference type="Pfam" id="PF20466"/>
    </source>
</evidence>
<keyword evidence="3" id="KW-0808">Transferase</keyword>
<dbReference type="Gene3D" id="3.40.50.150">
    <property type="entry name" value="Vaccinia Virus protein VP39"/>
    <property type="match status" value="1"/>
</dbReference>
<gene>
    <name evidence="10" type="ORF">H9850_11155</name>
</gene>
<proteinExistence type="predicted"/>
<comment type="caution">
    <text evidence="10">The sequence shown here is derived from an EMBL/GenBank/DDBJ whole genome shotgun (WGS) entry which is preliminary data.</text>
</comment>
<dbReference type="InterPro" id="IPR029063">
    <property type="entry name" value="SAM-dependent_MTases_sf"/>
</dbReference>
<evidence type="ECO:0000259" key="8">
    <source>
        <dbReference type="Pfam" id="PF20467"/>
    </source>
</evidence>
<feature type="domain" description="MmeI-like DNA-methyltransferase" evidence="9">
    <location>
        <begin position="385"/>
        <end position="638"/>
    </location>
</feature>
<dbReference type="AlphaFoldDB" id="A0A9D1WFB9"/>
<dbReference type="EMBL" id="DXEV01000221">
    <property type="protein sequence ID" value="HIX58005.1"/>
    <property type="molecule type" value="Genomic_DNA"/>
</dbReference>
<dbReference type="InterPro" id="IPR046820">
    <property type="entry name" value="MmeI_TRD"/>
</dbReference>
<dbReference type="Pfam" id="PF20465">
    <property type="entry name" value="MmeI_hel"/>
    <property type="match status" value="1"/>
</dbReference>
<sequence>MATEFECRLAAQAFSDKWLSRAGRELSDTHIFWLELAGRVLNIGFERLFDLFVNEKPVKLGVSSKASVGNIDLYIPSTKVLIEQKGSQYELSQKHKQADGTQLTALEQALRYNSFLPPQERARYIVVCNFHTFMIYDLKAQEEAEMAAASAGKKLKGMVAPSVVLLKNLPSEFYRLRCLVSDDSTISPQKQELSIKGAAFMAKLYELLREQFDDPDSPENLHSLSQLCVRLLFCLYAEDAGLLSSPKMFSDYLRNAHPDYMRLLLCHLFETFNTKLDLRSKYEPPLLRGCPYVNGELFADESLEIPFVTSEVVEMLLSEGGTFRWSDISPTIFGALFENTLNPEKRSHHSWHYTSVENIHKVIDPLFLDQLKDEFRGLLNLRGRQAQAKALKAFQQKIAALKFLDPACGSGNFLTEAYLSLRRLENDVLRALRNLGALDLENCPVKVSAAQFFGIELNDFAVAVARVALCIAETQMLAETNDLLGQNYPVFPLASAPHIMQGNALVLDWEQVMPIDTHQAFIMGNPPFSGARIMGREQKKEMLQVFGKQWPNVGDLDYVCAWFKRASDLILKHVEVRAAFVATNSICQGSSVANLWEGLFQRGIEIGFAYVPFAWISELKDTAHVSCVIVAIQSQSENEHKAKYVFMAEGTRLVVPHINAYLTPAPNVFVSSRRYPIFPVPIGGIGNKPIDGGNYLFSPKEKDEFLKLEPQAAPFFHRWYGAEEFINGKERFCLWLGDCSEEELATLPLCRERIAAVQQYRLQSSSAVTRKLADKPTRFHVENMPQSNFLVVPEVSSSRRDYIPIGFMFPEDGLCSNLLKLIPDASLYHFSVLSSSVHFIWMRAVCGRIGVTLRYSINLVYNNFPWPKRVHYTLKRKLEQAATKILQVRKAHEDMPLAQLYNPDTMPDDLLQAHKENDALVKRAYGFEPELDDNHVLIELFVLYRERVAELKESKEEP</sequence>
<dbReference type="InterPro" id="IPR046819">
    <property type="entry name" value="MmeI_hel"/>
</dbReference>
<dbReference type="InterPro" id="IPR050953">
    <property type="entry name" value="N4_N6_ade-DNA_methylase"/>
</dbReference>
<evidence type="ECO:0000256" key="2">
    <source>
        <dbReference type="ARBA" id="ARBA00022603"/>
    </source>
</evidence>
<dbReference type="Pfam" id="PF20473">
    <property type="entry name" value="MmeI_Mtase"/>
    <property type="match status" value="1"/>
</dbReference>
<dbReference type="GO" id="GO:0009007">
    <property type="term" value="F:site-specific DNA-methyltransferase (adenine-specific) activity"/>
    <property type="evidence" value="ECO:0007669"/>
    <property type="project" value="UniProtKB-EC"/>
</dbReference>
<evidence type="ECO:0000259" key="9">
    <source>
        <dbReference type="Pfam" id="PF20473"/>
    </source>
</evidence>
<evidence type="ECO:0000256" key="1">
    <source>
        <dbReference type="ARBA" id="ARBA00011900"/>
    </source>
</evidence>
<protein>
    <recommendedName>
        <fullName evidence="1">site-specific DNA-methyltransferase (adenine-specific)</fullName>
        <ecNumber evidence="1">2.1.1.72</ecNumber>
    </recommendedName>
</protein>
<feature type="domain" description="MmeI-like C-terminal" evidence="8">
    <location>
        <begin position="875"/>
        <end position="951"/>
    </location>
</feature>
<feature type="domain" description="MmeI-like helicase spacer" evidence="6">
    <location>
        <begin position="222"/>
        <end position="298"/>
    </location>
</feature>
<dbReference type="Proteomes" id="UP000886829">
    <property type="component" value="Unassembled WGS sequence"/>
</dbReference>
<dbReference type="PANTHER" id="PTHR33841">
    <property type="entry name" value="DNA METHYLTRANSFERASE YEEA-RELATED"/>
    <property type="match status" value="1"/>
</dbReference>
<evidence type="ECO:0000256" key="4">
    <source>
        <dbReference type="ARBA" id="ARBA00047942"/>
    </source>
</evidence>
<dbReference type="EC" id="2.1.1.72" evidence="1"/>
<dbReference type="InterPro" id="IPR046817">
    <property type="entry name" value="MmeI_N"/>
</dbReference>
<name>A0A9D1WFB9_9GAMM</name>
<feature type="domain" description="MmeI-like N-terminal" evidence="5">
    <location>
        <begin position="10"/>
        <end position="211"/>
    </location>
</feature>
<evidence type="ECO:0000259" key="6">
    <source>
        <dbReference type="Pfam" id="PF20465"/>
    </source>
</evidence>
<evidence type="ECO:0000313" key="10">
    <source>
        <dbReference type="EMBL" id="HIX58005.1"/>
    </source>
</evidence>
<dbReference type="PANTHER" id="PTHR33841:SF1">
    <property type="entry name" value="DNA METHYLTRANSFERASE A"/>
    <property type="match status" value="1"/>
</dbReference>
<reference evidence="10" key="1">
    <citation type="journal article" date="2021" name="PeerJ">
        <title>Extensive microbial diversity within the chicken gut microbiome revealed by metagenomics and culture.</title>
        <authorList>
            <person name="Gilroy R."/>
            <person name="Ravi A."/>
            <person name="Getino M."/>
            <person name="Pursley I."/>
            <person name="Horton D.L."/>
            <person name="Alikhan N.F."/>
            <person name="Baker D."/>
            <person name="Gharbi K."/>
            <person name="Hall N."/>
            <person name="Watson M."/>
            <person name="Adriaenssens E.M."/>
            <person name="Foster-Nyarko E."/>
            <person name="Jarju S."/>
            <person name="Secka A."/>
            <person name="Antonio M."/>
            <person name="Oren A."/>
            <person name="Chaudhuri R.R."/>
            <person name="La Ragione R."/>
            <person name="Hildebrand F."/>
            <person name="Pallen M.J."/>
        </authorList>
    </citation>
    <scope>NUCLEOTIDE SEQUENCE</scope>
    <source>
        <strain evidence="10">USASDec5-558</strain>
    </source>
</reference>
<dbReference type="GO" id="GO:0032259">
    <property type="term" value="P:methylation"/>
    <property type="evidence" value="ECO:0007669"/>
    <property type="project" value="UniProtKB-KW"/>
</dbReference>
<keyword evidence="2 10" id="KW-0489">Methyltransferase</keyword>
<feature type="domain" description="MmeI-like target recognition" evidence="7">
    <location>
        <begin position="665"/>
        <end position="868"/>
    </location>
</feature>
<dbReference type="InterPro" id="IPR046816">
    <property type="entry name" value="MmeI_Mtase"/>
</dbReference>
<evidence type="ECO:0000259" key="5">
    <source>
        <dbReference type="Pfam" id="PF20464"/>
    </source>
</evidence>
<dbReference type="Pfam" id="PF20466">
    <property type="entry name" value="MmeI_TRD"/>
    <property type="match status" value="1"/>
</dbReference>
<evidence type="ECO:0000256" key="3">
    <source>
        <dbReference type="ARBA" id="ARBA00022679"/>
    </source>
</evidence>
<evidence type="ECO:0000313" key="11">
    <source>
        <dbReference type="Proteomes" id="UP000886829"/>
    </source>
</evidence>
<reference evidence="10" key="2">
    <citation type="submission" date="2021-04" db="EMBL/GenBank/DDBJ databases">
        <authorList>
            <person name="Gilroy R."/>
        </authorList>
    </citation>
    <scope>NUCLEOTIDE SEQUENCE</scope>
    <source>
        <strain evidence="10">USASDec5-558</strain>
    </source>
</reference>
<dbReference type="Pfam" id="PF20467">
    <property type="entry name" value="MmeI_C"/>
    <property type="match status" value="1"/>
</dbReference>
<accession>A0A9D1WFB9</accession>
<organism evidence="10 11">
    <name type="scientific">Candidatus Anaerobiospirillum pullistercoris</name>
    <dbReference type="NCBI Taxonomy" id="2838452"/>
    <lineage>
        <taxon>Bacteria</taxon>
        <taxon>Pseudomonadati</taxon>
        <taxon>Pseudomonadota</taxon>
        <taxon>Gammaproteobacteria</taxon>
        <taxon>Aeromonadales</taxon>
        <taxon>Succinivibrionaceae</taxon>
        <taxon>Anaerobiospirillum</taxon>
    </lineage>
</organism>
<comment type="catalytic activity">
    <reaction evidence="4">
        <text>a 2'-deoxyadenosine in DNA + S-adenosyl-L-methionine = an N(6)-methyl-2'-deoxyadenosine in DNA + S-adenosyl-L-homocysteine + H(+)</text>
        <dbReference type="Rhea" id="RHEA:15197"/>
        <dbReference type="Rhea" id="RHEA-COMP:12418"/>
        <dbReference type="Rhea" id="RHEA-COMP:12419"/>
        <dbReference type="ChEBI" id="CHEBI:15378"/>
        <dbReference type="ChEBI" id="CHEBI:57856"/>
        <dbReference type="ChEBI" id="CHEBI:59789"/>
        <dbReference type="ChEBI" id="CHEBI:90615"/>
        <dbReference type="ChEBI" id="CHEBI:90616"/>
        <dbReference type="EC" id="2.1.1.72"/>
    </reaction>
</comment>
<dbReference type="Pfam" id="PF20464">
    <property type="entry name" value="MmeI_N"/>
    <property type="match status" value="1"/>
</dbReference>
<dbReference type="SUPFAM" id="SSF53335">
    <property type="entry name" value="S-adenosyl-L-methionine-dependent methyltransferases"/>
    <property type="match status" value="1"/>
</dbReference>